<dbReference type="AlphaFoldDB" id="A0A5J5EI71"/>
<evidence type="ECO:0000313" key="2">
    <source>
        <dbReference type="Proteomes" id="UP000326924"/>
    </source>
</evidence>
<dbReference type="EMBL" id="VXIS01000317">
    <property type="protein sequence ID" value="KAA8894709.1"/>
    <property type="molecule type" value="Genomic_DNA"/>
</dbReference>
<dbReference type="Proteomes" id="UP000326924">
    <property type="component" value="Unassembled WGS sequence"/>
</dbReference>
<organism evidence="1 2">
    <name type="scientific">Sphaerosporella brunnea</name>
    <dbReference type="NCBI Taxonomy" id="1250544"/>
    <lineage>
        <taxon>Eukaryota</taxon>
        <taxon>Fungi</taxon>
        <taxon>Dikarya</taxon>
        <taxon>Ascomycota</taxon>
        <taxon>Pezizomycotina</taxon>
        <taxon>Pezizomycetes</taxon>
        <taxon>Pezizales</taxon>
        <taxon>Pyronemataceae</taxon>
        <taxon>Sphaerosporella</taxon>
    </lineage>
</organism>
<sequence>MRDDKFHQIFIAFTATQAKQPSPPPPTPLICEAGLTGAASALRRRSPRFTASLAATPIENPAVDAPSGDDATTTPGAHARFVQDNVFREATAARKPTILMPKLAEVVPSGDIERTTIRASPKHTSATGITAIPTAFNSRKTLASRFSQLRLE</sequence>
<comment type="caution">
    <text evidence="1">The sequence shown here is derived from an EMBL/GenBank/DDBJ whole genome shotgun (WGS) entry which is preliminary data.</text>
</comment>
<protein>
    <submittedName>
        <fullName evidence="1">Uncharacterized protein</fullName>
    </submittedName>
</protein>
<accession>A0A5J5EI71</accession>
<keyword evidence="2" id="KW-1185">Reference proteome</keyword>
<dbReference type="InParanoid" id="A0A5J5EI71"/>
<proteinExistence type="predicted"/>
<gene>
    <name evidence="1" type="ORF">FN846DRAFT_912579</name>
</gene>
<name>A0A5J5EI71_9PEZI</name>
<evidence type="ECO:0000313" key="1">
    <source>
        <dbReference type="EMBL" id="KAA8894709.1"/>
    </source>
</evidence>
<reference evidence="1 2" key="1">
    <citation type="submission" date="2019-09" db="EMBL/GenBank/DDBJ databases">
        <title>Draft genome of the ectomycorrhizal ascomycete Sphaerosporella brunnea.</title>
        <authorList>
            <consortium name="DOE Joint Genome Institute"/>
            <person name="Benucci G.M."/>
            <person name="Marozzi G."/>
            <person name="Antonielli L."/>
            <person name="Sanchez S."/>
            <person name="Marco P."/>
            <person name="Wang X."/>
            <person name="Falini L.B."/>
            <person name="Barry K."/>
            <person name="Haridas S."/>
            <person name="Lipzen A."/>
            <person name="Labutti K."/>
            <person name="Grigoriev I.V."/>
            <person name="Murat C."/>
            <person name="Martin F."/>
            <person name="Albertini E."/>
            <person name="Donnini D."/>
            <person name="Bonito G."/>
        </authorList>
    </citation>
    <scope>NUCLEOTIDE SEQUENCE [LARGE SCALE GENOMIC DNA]</scope>
    <source>
        <strain evidence="1 2">Sb_GMNB300</strain>
    </source>
</reference>